<dbReference type="Pfam" id="PF04844">
    <property type="entry name" value="Ovate"/>
    <property type="match status" value="1"/>
</dbReference>
<dbReference type="InterPro" id="IPR038933">
    <property type="entry name" value="Ovate"/>
</dbReference>
<comment type="caution">
    <text evidence="9">The sequence shown here is derived from an EMBL/GenBank/DDBJ whole genome shotgun (WGS) entry which is preliminary data.</text>
</comment>
<dbReference type="AlphaFoldDB" id="A0A9Q0KCV5"/>
<dbReference type="PANTHER" id="PTHR33057">
    <property type="entry name" value="TRANSCRIPTION REPRESSOR OFP7-RELATED"/>
    <property type="match status" value="1"/>
</dbReference>
<dbReference type="Proteomes" id="UP001141806">
    <property type="component" value="Unassembled WGS sequence"/>
</dbReference>
<feature type="region of interest" description="Disordered" evidence="7">
    <location>
        <begin position="101"/>
        <end position="128"/>
    </location>
</feature>
<comment type="function">
    <text evidence="6">Transcriptional repressor that regulates multiple aspects of plant growth and development.</text>
</comment>
<dbReference type="GO" id="GO:0005634">
    <property type="term" value="C:nucleus"/>
    <property type="evidence" value="ECO:0007669"/>
    <property type="project" value="UniProtKB-SubCell"/>
</dbReference>
<dbReference type="InterPro" id="IPR006458">
    <property type="entry name" value="Ovate_C"/>
</dbReference>
<sequence length="259" mass="28916">MPNTLGRNLHLCFSICRRPEATESSRTPLTGSNHESRRETTTILVKNFNSLYELTSDSTSKSASRSSDEFSSSDSEDLETTVADFATVFASQRFFFSSPGHSNSIVESPPKCPPPSKQTEKIMSGGIPISTFSPDPYTDFRRSMQEMVDARKLLDLSTDWDYLHELLLCYLTLNPRHTHKFIIGAFSDLLLTLVPSSTESDDCRNPSGSDVSSRRCTVSRRRQTKKIPAETVGEDRYQQLPEKIKNTLILGPFGSNGSD</sequence>
<name>A0A9Q0KCV5_9MAGN</name>
<dbReference type="PANTHER" id="PTHR33057:SF21">
    <property type="entry name" value="TRANSCRIPTION REPRESSOR"/>
    <property type="match status" value="1"/>
</dbReference>
<dbReference type="PROSITE" id="PS51754">
    <property type="entry name" value="OVATE"/>
    <property type="match status" value="1"/>
</dbReference>
<organism evidence="9 10">
    <name type="scientific">Protea cynaroides</name>
    <dbReference type="NCBI Taxonomy" id="273540"/>
    <lineage>
        <taxon>Eukaryota</taxon>
        <taxon>Viridiplantae</taxon>
        <taxon>Streptophyta</taxon>
        <taxon>Embryophyta</taxon>
        <taxon>Tracheophyta</taxon>
        <taxon>Spermatophyta</taxon>
        <taxon>Magnoliopsida</taxon>
        <taxon>Proteales</taxon>
        <taxon>Proteaceae</taxon>
        <taxon>Protea</taxon>
    </lineage>
</organism>
<comment type="subcellular location">
    <subcellularLocation>
        <location evidence="1 6">Nucleus</location>
    </subcellularLocation>
</comment>
<dbReference type="NCBIfam" id="TIGR01568">
    <property type="entry name" value="A_thal_3678"/>
    <property type="match status" value="1"/>
</dbReference>
<evidence type="ECO:0000256" key="5">
    <source>
        <dbReference type="ARBA" id="ARBA00023242"/>
    </source>
</evidence>
<gene>
    <name evidence="9" type="ORF">NE237_014712</name>
</gene>
<keyword evidence="10" id="KW-1185">Reference proteome</keyword>
<evidence type="ECO:0000256" key="1">
    <source>
        <dbReference type="ARBA" id="ARBA00004123"/>
    </source>
</evidence>
<evidence type="ECO:0000256" key="3">
    <source>
        <dbReference type="ARBA" id="ARBA00023015"/>
    </source>
</evidence>
<dbReference type="EMBL" id="JAMYWD010000006">
    <property type="protein sequence ID" value="KAJ4968011.1"/>
    <property type="molecule type" value="Genomic_DNA"/>
</dbReference>
<evidence type="ECO:0000313" key="10">
    <source>
        <dbReference type="Proteomes" id="UP001141806"/>
    </source>
</evidence>
<evidence type="ECO:0000256" key="7">
    <source>
        <dbReference type="SAM" id="MobiDB-lite"/>
    </source>
</evidence>
<dbReference type="OrthoDB" id="690912at2759"/>
<evidence type="ECO:0000259" key="8">
    <source>
        <dbReference type="PROSITE" id="PS51754"/>
    </source>
</evidence>
<reference evidence="9" key="1">
    <citation type="journal article" date="2023" name="Plant J.">
        <title>The genome of the king protea, Protea cynaroides.</title>
        <authorList>
            <person name="Chang J."/>
            <person name="Duong T.A."/>
            <person name="Schoeman C."/>
            <person name="Ma X."/>
            <person name="Roodt D."/>
            <person name="Barker N."/>
            <person name="Li Z."/>
            <person name="Van de Peer Y."/>
            <person name="Mizrachi E."/>
        </authorList>
    </citation>
    <scope>NUCLEOTIDE SEQUENCE</scope>
    <source>
        <tissue evidence="9">Young leaves</tissue>
    </source>
</reference>
<feature type="region of interest" description="Disordered" evidence="7">
    <location>
        <begin position="198"/>
        <end position="234"/>
    </location>
</feature>
<feature type="domain" description="OVATE" evidence="8">
    <location>
        <begin position="129"/>
        <end position="192"/>
    </location>
</feature>
<keyword evidence="5 6" id="KW-0539">Nucleus</keyword>
<keyword evidence="2 6" id="KW-0678">Repressor</keyword>
<keyword evidence="3 6" id="KW-0805">Transcription regulation</keyword>
<evidence type="ECO:0000256" key="2">
    <source>
        <dbReference type="ARBA" id="ARBA00022491"/>
    </source>
</evidence>
<proteinExistence type="predicted"/>
<keyword evidence="4 6" id="KW-0804">Transcription</keyword>
<evidence type="ECO:0000256" key="4">
    <source>
        <dbReference type="ARBA" id="ARBA00023163"/>
    </source>
</evidence>
<evidence type="ECO:0000313" key="9">
    <source>
        <dbReference type="EMBL" id="KAJ4968011.1"/>
    </source>
</evidence>
<evidence type="ECO:0000256" key="6">
    <source>
        <dbReference type="RuleBase" id="RU367028"/>
    </source>
</evidence>
<dbReference type="GO" id="GO:0045892">
    <property type="term" value="P:negative regulation of DNA-templated transcription"/>
    <property type="evidence" value="ECO:0007669"/>
    <property type="project" value="UniProtKB-UniRule"/>
</dbReference>
<protein>
    <recommendedName>
        <fullName evidence="6">Transcription repressor</fullName>
    </recommendedName>
    <alternativeName>
        <fullName evidence="6">Ovate family protein</fullName>
    </alternativeName>
</protein>
<accession>A0A9Q0KCV5</accession>